<evidence type="ECO:0000256" key="4">
    <source>
        <dbReference type="ARBA" id="ARBA00023163"/>
    </source>
</evidence>
<keyword evidence="4" id="KW-0804">Transcription</keyword>
<dbReference type="OMA" id="ACEMIIL"/>
<keyword evidence="2" id="KW-0805">Transcription regulation</keyword>
<dbReference type="GO" id="GO:0046982">
    <property type="term" value="F:protein heterodimerization activity"/>
    <property type="evidence" value="ECO:0007669"/>
    <property type="project" value="InterPro"/>
</dbReference>
<evidence type="ECO:0000259" key="8">
    <source>
        <dbReference type="Pfam" id="PF00808"/>
    </source>
</evidence>
<dbReference type="STRING" id="361077.A0A151Z8E1"/>
<dbReference type="GO" id="GO:0000978">
    <property type="term" value="F:RNA polymerase II cis-regulatory region sequence-specific DNA binding"/>
    <property type="evidence" value="ECO:0007669"/>
    <property type="project" value="TreeGrafter"/>
</dbReference>
<evidence type="ECO:0000256" key="6">
    <source>
        <dbReference type="ARBA" id="ARBA00038129"/>
    </source>
</evidence>
<keyword evidence="10" id="KW-1185">Reference proteome</keyword>
<feature type="region of interest" description="Disordered" evidence="7">
    <location>
        <begin position="116"/>
        <end position="145"/>
    </location>
</feature>
<organism evidence="9 10">
    <name type="scientific">Tieghemostelium lacteum</name>
    <name type="common">Slime mold</name>
    <name type="synonym">Dictyostelium lacteum</name>
    <dbReference type="NCBI Taxonomy" id="361077"/>
    <lineage>
        <taxon>Eukaryota</taxon>
        <taxon>Amoebozoa</taxon>
        <taxon>Evosea</taxon>
        <taxon>Eumycetozoa</taxon>
        <taxon>Dictyostelia</taxon>
        <taxon>Dictyosteliales</taxon>
        <taxon>Raperosteliaceae</taxon>
        <taxon>Tieghemostelium</taxon>
    </lineage>
</organism>
<comment type="subcellular location">
    <subcellularLocation>
        <location evidence="1">Nucleus</location>
    </subcellularLocation>
</comment>
<dbReference type="PANTHER" id="PTHR10252:SF8">
    <property type="entry name" value="NUCLEAR TRANSCRIPTION FACTOR Y SUBUNIT GAMMA"/>
    <property type="match status" value="1"/>
</dbReference>
<dbReference type="FunFam" id="1.10.20.10:FF:000062">
    <property type="entry name" value="Nuclear transcription factor Y subunit C"/>
    <property type="match status" value="1"/>
</dbReference>
<feature type="compositionally biased region" description="Low complexity" evidence="7">
    <location>
        <begin position="377"/>
        <end position="398"/>
    </location>
</feature>
<evidence type="ECO:0000256" key="5">
    <source>
        <dbReference type="ARBA" id="ARBA00023242"/>
    </source>
</evidence>
<feature type="compositionally biased region" description="Polar residues" evidence="7">
    <location>
        <begin position="336"/>
        <end position="349"/>
    </location>
</feature>
<dbReference type="OrthoDB" id="20428at2759"/>
<dbReference type="CDD" id="cd22908">
    <property type="entry name" value="HFD_NFYC-like"/>
    <property type="match status" value="1"/>
</dbReference>
<dbReference type="Gene3D" id="1.10.20.10">
    <property type="entry name" value="Histone, subunit A"/>
    <property type="match status" value="1"/>
</dbReference>
<dbReference type="EMBL" id="LODT01000037">
    <property type="protein sequence ID" value="KYQ90205.1"/>
    <property type="molecule type" value="Genomic_DNA"/>
</dbReference>
<gene>
    <name evidence="9" type="ORF">DLAC_08805</name>
</gene>
<dbReference type="InParanoid" id="A0A151Z8E1"/>
<protein>
    <submittedName>
        <fullName evidence="9">Putative histone-like transcription factor</fullName>
    </submittedName>
</protein>
<dbReference type="AlphaFoldDB" id="A0A151Z8E1"/>
<accession>A0A151Z8E1</accession>
<dbReference type="Pfam" id="PF00808">
    <property type="entry name" value="CBFD_NFYB_HMF"/>
    <property type="match status" value="1"/>
</dbReference>
<feature type="compositionally biased region" description="Low complexity" evidence="7">
    <location>
        <begin position="117"/>
        <end position="129"/>
    </location>
</feature>
<dbReference type="Proteomes" id="UP000076078">
    <property type="component" value="Unassembled WGS sequence"/>
</dbReference>
<evidence type="ECO:0000256" key="3">
    <source>
        <dbReference type="ARBA" id="ARBA00023125"/>
    </source>
</evidence>
<dbReference type="InterPro" id="IPR003958">
    <property type="entry name" value="CBFA_NFYB_domain"/>
</dbReference>
<sequence length="443" mass="51031">MENIRYSPYNTLYNYQGLSKSSPTPLPTSFQQHHQQHQHIQQHEYNNSYLGSSMNSTSTKMYKSSNPDNYFFNFPQQSQHPQTMNNMPPIPTFPSFHNDMEEMNPNLKYKEAHLPKPNTIPVPTQQQQQHHPHHNTKTNNSSSSFQIQLQKHLDETLTAFWNEQYEEIINTTDFKNVEIPLARIKKIMRTNLNVNKVASEVPVLFAKACEMIILEMSHRSWVQTEMHKRRTLQSVDITNGVSRSEMFDFLIDFLPKDEIKSFKRTPHTALTPEFYQFCVNQQPQQSPQNQLSTPQQPQQQQNGNQYLSSELLSSSNPITPITNTSTTPNTNNIPSQYSTSPITNSPQFHSSTQFVFPPPQSHLTSVETHSHLSFTSNTNNIINNQNNNNNNNINTTHNSPGSSPTRHLDLNHFNHTTSEFYHQTSNELSSSSSSHSFYYSDSN</sequence>
<evidence type="ECO:0000313" key="9">
    <source>
        <dbReference type="EMBL" id="KYQ90205.1"/>
    </source>
</evidence>
<keyword evidence="3" id="KW-0238">DNA-binding</keyword>
<dbReference type="InterPro" id="IPR050568">
    <property type="entry name" value="Transcr_DNA_Rep_Reg"/>
</dbReference>
<comment type="caution">
    <text evidence="9">The sequence shown here is derived from an EMBL/GenBank/DDBJ whole genome shotgun (WGS) entry which is preliminary data.</text>
</comment>
<feature type="region of interest" description="Disordered" evidence="7">
    <location>
        <begin position="281"/>
        <end position="349"/>
    </location>
</feature>
<feature type="domain" description="Transcription factor CBF/NF-Y/archaeal histone" evidence="8">
    <location>
        <begin position="178"/>
        <end position="238"/>
    </location>
</feature>
<evidence type="ECO:0000256" key="2">
    <source>
        <dbReference type="ARBA" id="ARBA00023015"/>
    </source>
</evidence>
<comment type="similarity">
    <text evidence="6">Belongs to the NFYC/HAP5 subunit family.</text>
</comment>
<dbReference type="InterPro" id="IPR009072">
    <property type="entry name" value="Histone-fold"/>
</dbReference>
<dbReference type="GO" id="GO:0016602">
    <property type="term" value="C:CCAAT-binding factor complex"/>
    <property type="evidence" value="ECO:0007669"/>
    <property type="project" value="TreeGrafter"/>
</dbReference>
<feature type="region of interest" description="Disordered" evidence="7">
    <location>
        <begin position="376"/>
        <end position="410"/>
    </location>
</feature>
<feature type="compositionally biased region" description="Low complexity" evidence="7">
    <location>
        <begin position="281"/>
        <end position="335"/>
    </location>
</feature>
<reference evidence="9 10" key="1">
    <citation type="submission" date="2015-12" db="EMBL/GenBank/DDBJ databases">
        <title>Dictyostelia acquired genes for synthesis and detection of signals that induce cell-type specialization by lateral gene transfer from prokaryotes.</title>
        <authorList>
            <person name="Gloeckner G."/>
            <person name="Schaap P."/>
        </authorList>
    </citation>
    <scope>NUCLEOTIDE SEQUENCE [LARGE SCALE GENOMIC DNA]</scope>
    <source>
        <strain evidence="9 10">TK</strain>
    </source>
</reference>
<keyword evidence="5" id="KW-0539">Nucleus</keyword>
<evidence type="ECO:0000256" key="7">
    <source>
        <dbReference type="SAM" id="MobiDB-lite"/>
    </source>
</evidence>
<name>A0A151Z8E1_TIELA</name>
<evidence type="ECO:0000313" key="10">
    <source>
        <dbReference type="Proteomes" id="UP000076078"/>
    </source>
</evidence>
<proteinExistence type="inferred from homology"/>
<dbReference type="SUPFAM" id="SSF47113">
    <property type="entry name" value="Histone-fold"/>
    <property type="match status" value="1"/>
</dbReference>
<dbReference type="GO" id="GO:0001228">
    <property type="term" value="F:DNA-binding transcription activator activity, RNA polymerase II-specific"/>
    <property type="evidence" value="ECO:0007669"/>
    <property type="project" value="TreeGrafter"/>
</dbReference>
<evidence type="ECO:0000256" key="1">
    <source>
        <dbReference type="ARBA" id="ARBA00004123"/>
    </source>
</evidence>
<dbReference type="PANTHER" id="PTHR10252">
    <property type="entry name" value="HISTONE-LIKE TRANSCRIPTION FACTOR CCAAT-RELATED"/>
    <property type="match status" value="1"/>
</dbReference>